<dbReference type="PROSITE" id="PS51257">
    <property type="entry name" value="PROKAR_LIPOPROTEIN"/>
    <property type="match status" value="1"/>
</dbReference>
<reference evidence="2 3" key="1">
    <citation type="submission" date="2019-06" db="EMBL/GenBank/DDBJ databases">
        <title>Sorghum-associated microbial communities from plants grown in Nebraska, USA.</title>
        <authorList>
            <person name="Schachtman D."/>
        </authorList>
    </citation>
    <scope>NUCLEOTIDE SEQUENCE [LARGE SCALE GENOMIC DNA]</scope>
    <source>
        <strain evidence="2 3">T529</strain>
    </source>
</reference>
<sequence length="189" mass="20056">MANNRLLGVVLCALAVLATGCASPKAPPYAPDYAALDQLKASKPSTVAVVKVEPTDPNAPVNRISLRGTRLDSPSGTFAKYLEEALVRDLKEVSAFDAKSRTRLDARILANDVSVGNISTGTGVMEVQIEVTREGVQRLKKTYKADISFESSFAGMVAIPAGQTAYPTLVRALLKKVYTDPQFAAAIGS</sequence>
<organism evidence="2 3">
    <name type="scientific">Variovorax beijingensis</name>
    <dbReference type="NCBI Taxonomy" id="2496117"/>
    <lineage>
        <taxon>Bacteria</taxon>
        <taxon>Pseudomonadati</taxon>
        <taxon>Pseudomonadota</taxon>
        <taxon>Betaproteobacteria</taxon>
        <taxon>Burkholderiales</taxon>
        <taxon>Comamonadaceae</taxon>
        <taxon>Variovorax</taxon>
    </lineage>
</organism>
<dbReference type="RefSeq" id="WP_145739005.1">
    <property type="nucleotide sequence ID" value="NZ_VIVL01000001.1"/>
</dbReference>
<dbReference type="AlphaFoldDB" id="A0A561CHB5"/>
<dbReference type="Proteomes" id="UP000319722">
    <property type="component" value="Unassembled WGS sequence"/>
</dbReference>
<keyword evidence="1" id="KW-0732">Signal</keyword>
<feature type="chain" id="PRO_5022238367" description="Lipoprotein" evidence="1">
    <location>
        <begin position="23"/>
        <end position="189"/>
    </location>
</feature>
<proteinExistence type="predicted"/>
<evidence type="ECO:0000256" key="1">
    <source>
        <dbReference type="SAM" id="SignalP"/>
    </source>
</evidence>
<dbReference type="OrthoDB" id="7596528at2"/>
<gene>
    <name evidence="2" type="ORF">FB547_101281</name>
</gene>
<evidence type="ECO:0000313" key="2">
    <source>
        <dbReference type="EMBL" id="TWD90615.1"/>
    </source>
</evidence>
<accession>A0A561CHB5</accession>
<name>A0A561CHB5_9BURK</name>
<feature type="signal peptide" evidence="1">
    <location>
        <begin position="1"/>
        <end position="22"/>
    </location>
</feature>
<comment type="caution">
    <text evidence="2">The sequence shown here is derived from an EMBL/GenBank/DDBJ whole genome shotgun (WGS) entry which is preliminary data.</text>
</comment>
<dbReference type="EMBL" id="VIVL01000001">
    <property type="protein sequence ID" value="TWD90615.1"/>
    <property type="molecule type" value="Genomic_DNA"/>
</dbReference>
<evidence type="ECO:0008006" key="4">
    <source>
        <dbReference type="Google" id="ProtNLM"/>
    </source>
</evidence>
<protein>
    <recommendedName>
        <fullName evidence="4">Lipoprotein</fullName>
    </recommendedName>
</protein>
<evidence type="ECO:0000313" key="3">
    <source>
        <dbReference type="Proteomes" id="UP000319722"/>
    </source>
</evidence>